<sequence>MRREFECLRQWCNDLWHYCGIVVTRLGGDPDQIDMIPTDYDYTLWGIEDDDYRYHEAVALELMSEAANGAYCEYLESRYWLSRDHVTV</sequence>
<name>A0AAP5QEW3_9BURK</name>
<evidence type="ECO:0000313" key="2">
    <source>
        <dbReference type="EMBL" id="MDT8841265.1"/>
    </source>
</evidence>
<reference evidence="1 3" key="1">
    <citation type="journal article" date="2015" name="Genome Announc.">
        <title>Complete genome sequences for 59 burkholderia isolates, both pathogenic and near neighbor.</title>
        <authorList>
            <person name="Johnson S.L."/>
            <person name="Bishop-Lilly K.A."/>
            <person name="Ladner J.T."/>
            <person name="Daligault H.E."/>
            <person name="Davenport K.W."/>
            <person name="Jaissle J."/>
            <person name="Frey K.G."/>
            <person name="Koroleva G.I."/>
            <person name="Bruce D.C."/>
            <person name="Coyne S.R."/>
            <person name="Broomall S.M."/>
            <person name="Li P.E."/>
            <person name="Teshima H."/>
            <person name="Gibbons H.S."/>
            <person name="Palacios G.F."/>
            <person name="Rosenzweig C.N."/>
            <person name="Redden C.L."/>
            <person name="Xu Y."/>
            <person name="Minogue T.D."/>
            <person name="Chain P.S."/>
        </authorList>
    </citation>
    <scope>NUCLEOTIDE SEQUENCE [LARGE SCALE GENOMIC DNA]</scope>
    <source>
        <strain evidence="1 3">ATCC BAA-463</strain>
    </source>
</reference>
<dbReference type="KEGG" id="bfn:OI25_3071"/>
<dbReference type="Proteomes" id="UP001246473">
    <property type="component" value="Unassembled WGS sequence"/>
</dbReference>
<dbReference type="EMBL" id="JANSLM010000012">
    <property type="protein sequence ID" value="MDT8841265.1"/>
    <property type="molecule type" value="Genomic_DNA"/>
</dbReference>
<dbReference type="AlphaFoldDB" id="A0AAP5QEW3"/>
<evidence type="ECO:0000313" key="3">
    <source>
        <dbReference type="Proteomes" id="UP000032614"/>
    </source>
</evidence>
<evidence type="ECO:0000313" key="4">
    <source>
        <dbReference type="Proteomes" id="UP001246473"/>
    </source>
</evidence>
<accession>A0AAP5QEW3</accession>
<gene>
    <name evidence="1" type="ORF">OI25_3071</name>
    <name evidence="2" type="ORF">ParKJ_27945</name>
</gene>
<protein>
    <submittedName>
        <fullName evidence="2">Uncharacterized protein</fullName>
    </submittedName>
</protein>
<organism evidence="2 4">
    <name type="scientific">Paraburkholderia fungorum</name>
    <dbReference type="NCBI Taxonomy" id="134537"/>
    <lineage>
        <taxon>Bacteria</taxon>
        <taxon>Pseudomonadati</taxon>
        <taxon>Pseudomonadota</taxon>
        <taxon>Betaproteobacteria</taxon>
        <taxon>Burkholderiales</taxon>
        <taxon>Burkholderiaceae</taxon>
        <taxon>Paraburkholderia</taxon>
    </lineage>
</organism>
<proteinExistence type="predicted"/>
<dbReference type="RefSeq" id="WP_052719686.1">
    <property type="nucleotide sequence ID" value="NZ_JAHNIZ010000001.1"/>
</dbReference>
<dbReference type="Proteomes" id="UP000032614">
    <property type="component" value="Chromosome 1"/>
</dbReference>
<evidence type="ECO:0000313" key="1">
    <source>
        <dbReference type="EMBL" id="AJZ60343.1"/>
    </source>
</evidence>
<reference evidence="2" key="2">
    <citation type="submission" date="2022-08" db="EMBL/GenBank/DDBJ databases">
        <authorList>
            <person name="Kim S.-J."/>
        </authorList>
    </citation>
    <scope>NUCLEOTIDE SEQUENCE</scope>
    <source>
        <strain evidence="2">KJ</strain>
    </source>
</reference>
<dbReference type="EMBL" id="CP010026">
    <property type="protein sequence ID" value="AJZ60343.1"/>
    <property type="molecule type" value="Genomic_DNA"/>
</dbReference>